<sequence>MLTDKQKEKLNEFRDVFIEYPIITTIFNDFDRLRLGKGLTGEKPCMLLNGDTGTGKTALIKQYKERHLPQFINGVMNHPVLVSRIPSNPTLESTLAELLKDLGQVGSTERKLRINGTRLTTSLIKCLKTCGTELIIIDEFQELIEHNQGKKRREIANRLKYINDEAGVSIVLVGMPWAEKIADEPQWSSRLLIRRQLPYFKLSENPKHFVQLIIGLANRMPFAEKPNLSEQATVFTLFSLSKGCFRTLKYFLDDAVLYALMDNAKTLTTKHLVKAFEVLFPDVPNLFTLPVAEITASEVERYSLYKPESSQDEDPFIATKFTDRMPISQLLRK</sequence>
<dbReference type="AlphaFoldDB" id="A0A0U2X0N8"/>
<dbReference type="PROSITE" id="PS00675">
    <property type="entry name" value="SIGMA54_INTERACT_1"/>
    <property type="match status" value="1"/>
</dbReference>
<organism evidence="1">
    <name type="scientific">Pseudoalteromonas translucida KMM 520</name>
    <dbReference type="NCBI Taxonomy" id="1315283"/>
    <lineage>
        <taxon>Bacteria</taxon>
        <taxon>Pseudomonadati</taxon>
        <taxon>Pseudomonadota</taxon>
        <taxon>Gammaproteobacteria</taxon>
        <taxon>Alteromonadales</taxon>
        <taxon>Pseudoalteromonadaceae</taxon>
        <taxon>Pseudoalteromonas</taxon>
    </lineage>
</organism>
<reference evidence="1 2" key="1">
    <citation type="submission" date="2015-03" db="EMBL/GenBank/DDBJ databases">
        <authorList>
            <person name="Murphy D."/>
        </authorList>
    </citation>
    <scope>NUCLEOTIDE SEQUENCE [LARGE SCALE GENOMIC DNA]</scope>
    <source>
        <strain evidence="1 2">KMM 520</strain>
    </source>
</reference>
<dbReference type="Proteomes" id="UP000065261">
    <property type="component" value="Chromosome I"/>
</dbReference>
<dbReference type="KEGG" id="ptn:PTRA_a2464"/>
<dbReference type="InterPro" id="IPR008868">
    <property type="entry name" value="TniB"/>
</dbReference>
<evidence type="ECO:0008006" key="3">
    <source>
        <dbReference type="Google" id="ProtNLM"/>
    </source>
</evidence>
<protein>
    <recommendedName>
        <fullName evidence="3">AAA+ ATPase domain-containing protein</fullName>
    </recommendedName>
</protein>
<evidence type="ECO:0000313" key="2">
    <source>
        <dbReference type="Proteomes" id="UP000065261"/>
    </source>
</evidence>
<name>A0A0U2X0N8_9GAMM</name>
<dbReference type="EMBL" id="CP011034">
    <property type="protein sequence ID" value="ALS33553.1"/>
    <property type="molecule type" value="Genomic_DNA"/>
</dbReference>
<dbReference type="Pfam" id="PF05621">
    <property type="entry name" value="TniB"/>
    <property type="match status" value="1"/>
</dbReference>
<dbReference type="Gene3D" id="3.40.50.300">
    <property type="entry name" value="P-loop containing nucleotide triphosphate hydrolases"/>
    <property type="match status" value="1"/>
</dbReference>
<evidence type="ECO:0000313" key="1">
    <source>
        <dbReference type="EMBL" id="ALS33553.1"/>
    </source>
</evidence>
<dbReference type="SUPFAM" id="SSF52540">
    <property type="entry name" value="P-loop containing nucleoside triphosphate hydrolases"/>
    <property type="match status" value="1"/>
</dbReference>
<proteinExistence type="predicted"/>
<gene>
    <name evidence="1" type="ORF">PTRA_a2464</name>
</gene>
<accession>A0A0U2X0N8</accession>
<dbReference type="InterPro" id="IPR025662">
    <property type="entry name" value="Sigma_54_int_dom_ATP-bd_1"/>
</dbReference>
<dbReference type="RefSeq" id="WP_058373772.1">
    <property type="nucleotide sequence ID" value="NZ_CP011034.1"/>
</dbReference>
<dbReference type="InterPro" id="IPR027417">
    <property type="entry name" value="P-loop_NTPase"/>
</dbReference>
<dbReference type="PATRIC" id="fig|1315283.4.peg.2145"/>
<dbReference type="OrthoDB" id="6058098at2"/>